<evidence type="ECO:0000313" key="11">
    <source>
        <dbReference type="EMBL" id="KFI27217.1"/>
    </source>
</evidence>
<dbReference type="SUPFAM" id="SSF56784">
    <property type="entry name" value="HAD-like"/>
    <property type="match status" value="1"/>
</dbReference>
<dbReference type="GO" id="GO:0005829">
    <property type="term" value="C:cytosol"/>
    <property type="evidence" value="ECO:0007669"/>
    <property type="project" value="TreeGrafter"/>
</dbReference>
<sequence>MARPVALIFDLDGTLVDSAPDIHATSNLALAAIGLPELPFETVRGFIGGGVPHLIGALLSAVGEDPDGPKRRPMSRAFNDAYAHAVDLTVLFPHVAEVLAALHAQGHPMAICTNKPVEPARAVLDHFGLDAMFPVVVGGDSLPVRKPDPAPLVHALDALGGGPVLYVGDSETDAATARAARLPFALFTEGYRKTPVADLSPEVAFSDYRELAGLVSALTPGGA</sequence>
<keyword evidence="8 10" id="KW-0460">Magnesium</keyword>
<dbReference type="GO" id="GO:0008967">
    <property type="term" value="F:phosphoglycolate phosphatase activity"/>
    <property type="evidence" value="ECO:0007669"/>
    <property type="project" value="UniProtKB-UniRule"/>
</dbReference>
<dbReference type="GO" id="GO:0006281">
    <property type="term" value="P:DNA repair"/>
    <property type="evidence" value="ECO:0007669"/>
    <property type="project" value="TreeGrafter"/>
</dbReference>
<evidence type="ECO:0000256" key="1">
    <source>
        <dbReference type="ARBA" id="ARBA00000830"/>
    </source>
</evidence>
<dbReference type="SFLD" id="SFLDG01129">
    <property type="entry name" value="C1.5:_HAD__Beta-PGM__Phosphata"/>
    <property type="match status" value="1"/>
</dbReference>
<comment type="similarity">
    <text evidence="4 10">Belongs to the HAD-like hydrolase superfamily. CbbY/CbbZ/Gph/YieH family.</text>
</comment>
<evidence type="ECO:0000313" key="12">
    <source>
        <dbReference type="Proteomes" id="UP000028824"/>
    </source>
</evidence>
<dbReference type="Gene3D" id="1.10.150.240">
    <property type="entry name" value="Putative phosphatase, domain 2"/>
    <property type="match status" value="1"/>
</dbReference>
<dbReference type="GO" id="GO:0046295">
    <property type="term" value="P:glycolate biosynthetic process"/>
    <property type="evidence" value="ECO:0007669"/>
    <property type="project" value="UniProtKB-UniRule"/>
</dbReference>
<dbReference type="PANTHER" id="PTHR43434">
    <property type="entry name" value="PHOSPHOGLYCOLATE PHOSPHATASE"/>
    <property type="match status" value="1"/>
</dbReference>
<evidence type="ECO:0000256" key="10">
    <source>
        <dbReference type="HAMAP-Rule" id="MF_00495"/>
    </source>
</evidence>
<dbReference type="InterPro" id="IPR036412">
    <property type="entry name" value="HAD-like_sf"/>
</dbReference>
<feature type="active site" description="Nucleophile" evidence="10">
    <location>
        <position position="10"/>
    </location>
</feature>
<dbReference type="HAMAP" id="MF_00495">
    <property type="entry name" value="GPH_hydrolase_bact"/>
    <property type="match status" value="1"/>
</dbReference>
<comment type="caution">
    <text evidence="11">The sequence shown here is derived from an EMBL/GenBank/DDBJ whole genome shotgun (WGS) entry which is preliminary data.</text>
</comment>
<evidence type="ECO:0000256" key="9">
    <source>
        <dbReference type="ARBA" id="ARBA00023277"/>
    </source>
</evidence>
<evidence type="ECO:0000256" key="5">
    <source>
        <dbReference type="ARBA" id="ARBA00013078"/>
    </source>
</evidence>
<feature type="binding site" evidence="10">
    <location>
        <position position="169"/>
    </location>
    <ligand>
        <name>Mg(2+)</name>
        <dbReference type="ChEBI" id="CHEBI:18420"/>
    </ligand>
</feature>
<dbReference type="GO" id="GO:0005975">
    <property type="term" value="P:carbohydrate metabolic process"/>
    <property type="evidence" value="ECO:0007669"/>
    <property type="project" value="InterPro"/>
</dbReference>
<feature type="binding site" evidence="10">
    <location>
        <position position="10"/>
    </location>
    <ligand>
        <name>Mg(2+)</name>
        <dbReference type="ChEBI" id="CHEBI:18420"/>
    </ligand>
</feature>
<comment type="catalytic activity">
    <reaction evidence="1 10">
        <text>2-phosphoglycolate + H2O = glycolate + phosphate</text>
        <dbReference type="Rhea" id="RHEA:14369"/>
        <dbReference type="ChEBI" id="CHEBI:15377"/>
        <dbReference type="ChEBI" id="CHEBI:29805"/>
        <dbReference type="ChEBI" id="CHEBI:43474"/>
        <dbReference type="ChEBI" id="CHEBI:58033"/>
        <dbReference type="EC" id="3.1.3.18"/>
    </reaction>
</comment>
<proteinExistence type="inferred from homology"/>
<comment type="function">
    <text evidence="10">Specifically catalyzes the dephosphorylation of 2-phosphoglycolate. Is involved in the dissimilation of the intracellular 2-phosphoglycolate formed during the DNA repair of 3'-phosphoglycolate ends, a major class of DNA lesions induced by oxidative stress.</text>
</comment>
<dbReference type="EMBL" id="JFZB01000010">
    <property type="protein sequence ID" value="KFI27217.1"/>
    <property type="molecule type" value="Genomic_DNA"/>
</dbReference>
<dbReference type="PRINTS" id="PR00413">
    <property type="entry name" value="HADHALOGNASE"/>
</dbReference>
<keyword evidence="12" id="KW-1185">Reference proteome</keyword>
<dbReference type="STRING" id="1105367.CG50_00260"/>
<keyword evidence="6 10" id="KW-0479">Metal-binding</keyword>
<dbReference type="EC" id="3.1.3.18" evidence="5 10"/>
<dbReference type="GO" id="GO:0046872">
    <property type="term" value="F:metal ion binding"/>
    <property type="evidence" value="ECO:0007669"/>
    <property type="project" value="UniProtKB-KW"/>
</dbReference>
<keyword evidence="9 10" id="KW-0119">Carbohydrate metabolism</keyword>
<dbReference type="Proteomes" id="UP000028824">
    <property type="component" value="Unassembled WGS sequence"/>
</dbReference>
<dbReference type="InterPro" id="IPR037512">
    <property type="entry name" value="PGPase_prok"/>
</dbReference>
<dbReference type="RefSeq" id="WP_036636807.1">
    <property type="nucleotide sequence ID" value="NZ_JFZB01000010.1"/>
</dbReference>
<keyword evidence="7 10" id="KW-0378">Hydrolase</keyword>
<dbReference type="Gene3D" id="3.40.50.1000">
    <property type="entry name" value="HAD superfamily/HAD-like"/>
    <property type="match status" value="1"/>
</dbReference>
<reference evidence="11 12" key="1">
    <citation type="submission" date="2014-03" db="EMBL/GenBank/DDBJ databases">
        <title>Genome of Paenirhodobacter enshiensis DW2-9.</title>
        <authorList>
            <person name="Wang D."/>
            <person name="Wang G."/>
        </authorList>
    </citation>
    <scope>NUCLEOTIDE SEQUENCE [LARGE SCALE GENOMIC DNA]</scope>
    <source>
        <strain evidence="11 12">DW2-9</strain>
    </source>
</reference>
<dbReference type="eggNOG" id="COG0546">
    <property type="taxonomic scope" value="Bacteria"/>
</dbReference>
<evidence type="ECO:0000256" key="7">
    <source>
        <dbReference type="ARBA" id="ARBA00022801"/>
    </source>
</evidence>
<protein>
    <recommendedName>
        <fullName evidence="5 10">Phosphoglycolate phosphatase</fullName>
        <shortName evidence="10">PGP</shortName>
        <shortName evidence="10">PGPase</shortName>
        <ecNumber evidence="5 10">3.1.3.18</ecNumber>
    </recommendedName>
</protein>
<evidence type="ECO:0000256" key="3">
    <source>
        <dbReference type="ARBA" id="ARBA00004818"/>
    </source>
</evidence>
<gene>
    <name evidence="11" type="ORF">CG50_00260</name>
</gene>
<dbReference type="NCBIfam" id="TIGR01549">
    <property type="entry name" value="HAD-SF-IA-v1"/>
    <property type="match status" value="1"/>
</dbReference>
<dbReference type="SFLD" id="SFLDS00003">
    <property type="entry name" value="Haloacid_Dehalogenase"/>
    <property type="match status" value="1"/>
</dbReference>
<dbReference type="InterPro" id="IPR023198">
    <property type="entry name" value="PGP-like_dom2"/>
</dbReference>
<comment type="pathway">
    <text evidence="3 10">Organic acid metabolism; glycolate biosynthesis; glycolate from 2-phosphoglycolate: step 1/1.</text>
</comment>
<name>A0A086XYW7_9RHOB</name>
<dbReference type="UniPathway" id="UPA00865">
    <property type="reaction ID" value="UER00834"/>
</dbReference>
<dbReference type="OrthoDB" id="9793014at2"/>
<evidence type="ECO:0000256" key="8">
    <source>
        <dbReference type="ARBA" id="ARBA00022842"/>
    </source>
</evidence>
<dbReference type="NCBIfam" id="TIGR01449">
    <property type="entry name" value="PGP_bact"/>
    <property type="match status" value="1"/>
</dbReference>
<evidence type="ECO:0000256" key="2">
    <source>
        <dbReference type="ARBA" id="ARBA00001946"/>
    </source>
</evidence>
<dbReference type="PANTHER" id="PTHR43434:SF1">
    <property type="entry name" value="PHOSPHOGLYCOLATE PHOSPHATASE"/>
    <property type="match status" value="1"/>
</dbReference>
<dbReference type="Pfam" id="PF00702">
    <property type="entry name" value="Hydrolase"/>
    <property type="match status" value="1"/>
</dbReference>
<feature type="binding site" evidence="10">
    <location>
        <position position="12"/>
    </location>
    <ligand>
        <name>Mg(2+)</name>
        <dbReference type="ChEBI" id="CHEBI:18420"/>
    </ligand>
</feature>
<evidence type="ECO:0000256" key="4">
    <source>
        <dbReference type="ARBA" id="ARBA00006171"/>
    </source>
</evidence>
<comment type="cofactor">
    <cofactor evidence="2 10">
        <name>Mg(2+)</name>
        <dbReference type="ChEBI" id="CHEBI:18420"/>
    </cofactor>
</comment>
<dbReference type="AlphaFoldDB" id="A0A086XYW7"/>
<evidence type="ECO:0000256" key="6">
    <source>
        <dbReference type="ARBA" id="ARBA00022723"/>
    </source>
</evidence>
<organism evidence="11 12">
    <name type="scientific">Paenirhodobacter enshiensis</name>
    <dbReference type="NCBI Taxonomy" id="1105367"/>
    <lineage>
        <taxon>Bacteria</taxon>
        <taxon>Pseudomonadati</taxon>
        <taxon>Pseudomonadota</taxon>
        <taxon>Alphaproteobacteria</taxon>
        <taxon>Rhodobacterales</taxon>
        <taxon>Rhodobacter group</taxon>
        <taxon>Paenirhodobacter</taxon>
    </lineage>
</organism>
<dbReference type="InterPro" id="IPR006439">
    <property type="entry name" value="HAD-SF_hydro_IA"/>
</dbReference>
<accession>A0A086XYW7</accession>
<dbReference type="InterPro" id="IPR050155">
    <property type="entry name" value="HAD-like_hydrolase_sf"/>
</dbReference>
<dbReference type="InterPro" id="IPR023214">
    <property type="entry name" value="HAD_sf"/>
</dbReference>